<keyword evidence="1" id="KW-0547">Nucleotide-binding</keyword>
<dbReference type="GO" id="GO:0003677">
    <property type="term" value="F:DNA binding"/>
    <property type="evidence" value="ECO:0007669"/>
    <property type="project" value="InterPro"/>
</dbReference>
<organism evidence="5 6">
    <name type="scientific">Streptomyces telluris</name>
    <dbReference type="NCBI Taxonomy" id="2720021"/>
    <lineage>
        <taxon>Bacteria</taxon>
        <taxon>Bacillati</taxon>
        <taxon>Actinomycetota</taxon>
        <taxon>Actinomycetes</taxon>
        <taxon>Kitasatosporales</taxon>
        <taxon>Streptomycetaceae</taxon>
        <taxon>Streptomyces</taxon>
    </lineage>
</organism>
<dbReference type="Pfam" id="PF00196">
    <property type="entry name" value="GerE"/>
    <property type="match status" value="1"/>
</dbReference>
<dbReference type="InterPro" id="IPR016032">
    <property type="entry name" value="Sig_transdc_resp-reg_C-effctor"/>
</dbReference>
<name>A0A9X2LGZ6_9ACTN</name>
<dbReference type="PANTHER" id="PTHR16305">
    <property type="entry name" value="TESTICULAR SOLUBLE ADENYLYL CYCLASE"/>
    <property type="match status" value="1"/>
</dbReference>
<dbReference type="RefSeq" id="WP_256790646.1">
    <property type="nucleotide sequence ID" value="NZ_JANIID010000011.1"/>
</dbReference>
<dbReference type="PANTHER" id="PTHR16305:SF35">
    <property type="entry name" value="TRANSCRIPTIONAL ACTIVATOR DOMAIN"/>
    <property type="match status" value="1"/>
</dbReference>
<dbReference type="GO" id="GO:0005737">
    <property type="term" value="C:cytoplasm"/>
    <property type="evidence" value="ECO:0007669"/>
    <property type="project" value="TreeGrafter"/>
</dbReference>
<dbReference type="GO" id="GO:0006355">
    <property type="term" value="P:regulation of DNA-templated transcription"/>
    <property type="evidence" value="ECO:0007669"/>
    <property type="project" value="InterPro"/>
</dbReference>
<dbReference type="InterPro" id="IPR027417">
    <property type="entry name" value="P-loop_NTPase"/>
</dbReference>
<dbReference type="AlphaFoldDB" id="A0A9X2LGZ6"/>
<evidence type="ECO:0000256" key="2">
    <source>
        <dbReference type="ARBA" id="ARBA00022840"/>
    </source>
</evidence>
<evidence type="ECO:0000313" key="5">
    <source>
        <dbReference type="EMBL" id="MCQ8770978.1"/>
    </source>
</evidence>
<dbReference type="GO" id="GO:0004016">
    <property type="term" value="F:adenylate cyclase activity"/>
    <property type="evidence" value="ECO:0007669"/>
    <property type="project" value="TreeGrafter"/>
</dbReference>
<dbReference type="SMART" id="SM00421">
    <property type="entry name" value="HTH_LUXR"/>
    <property type="match status" value="1"/>
</dbReference>
<dbReference type="PROSITE" id="PS50043">
    <property type="entry name" value="HTH_LUXR_2"/>
    <property type="match status" value="1"/>
</dbReference>
<reference evidence="5" key="1">
    <citation type="submission" date="2022-06" db="EMBL/GenBank/DDBJ databases">
        <title>WGS of actinobacteria.</title>
        <authorList>
            <person name="Thawai C."/>
        </authorList>
    </citation>
    <scope>NUCLEOTIDE SEQUENCE</scope>
    <source>
        <strain evidence="5">AA8</strain>
    </source>
</reference>
<dbReference type="SUPFAM" id="SSF46894">
    <property type="entry name" value="C-terminal effector domain of the bipartite response regulators"/>
    <property type="match status" value="1"/>
</dbReference>
<dbReference type="GO" id="GO:0005524">
    <property type="term" value="F:ATP binding"/>
    <property type="evidence" value="ECO:0007669"/>
    <property type="project" value="UniProtKB-KW"/>
</dbReference>
<dbReference type="PRINTS" id="PR00038">
    <property type="entry name" value="HTHLUXR"/>
</dbReference>
<evidence type="ECO:0000256" key="1">
    <source>
        <dbReference type="ARBA" id="ARBA00022741"/>
    </source>
</evidence>
<dbReference type="EMBL" id="JANIID010000011">
    <property type="protein sequence ID" value="MCQ8770978.1"/>
    <property type="molecule type" value="Genomic_DNA"/>
</dbReference>
<dbReference type="InterPro" id="IPR036388">
    <property type="entry name" value="WH-like_DNA-bd_sf"/>
</dbReference>
<dbReference type="Gene3D" id="1.10.10.10">
    <property type="entry name" value="Winged helix-like DNA-binding domain superfamily/Winged helix DNA-binding domain"/>
    <property type="match status" value="1"/>
</dbReference>
<evidence type="ECO:0000259" key="4">
    <source>
        <dbReference type="PROSITE" id="PS50043"/>
    </source>
</evidence>
<keyword evidence="2" id="KW-0067">ATP-binding</keyword>
<comment type="caution">
    <text evidence="5">The sequence shown here is derived from an EMBL/GenBank/DDBJ whole genome shotgun (WGS) entry which is preliminary data.</text>
</comment>
<feature type="region of interest" description="Disordered" evidence="3">
    <location>
        <begin position="897"/>
        <end position="917"/>
    </location>
</feature>
<dbReference type="InterPro" id="IPR041664">
    <property type="entry name" value="AAA_16"/>
</dbReference>
<evidence type="ECO:0000313" key="6">
    <source>
        <dbReference type="Proteomes" id="UP001142374"/>
    </source>
</evidence>
<gene>
    <name evidence="5" type="ORF">NQU55_14560</name>
</gene>
<sequence>MIINAWDGPRAGLLERQAEITGIERKLDDLSDGIGGILAVEGAAGTGKSSLLHLLQAKAVDRKFLVLHARGNEFEASFALGAVAQLVESADDDTPPAGPHGSRIAHLLHGKLPDEAHAAGWHPLLYELHRILLDLAGDRRLVIVIDDAQWADLPSLRFLSYLAARVAGSHMVLAVAVEPCGPGPAADLLGAVVTSFESTVLRPAPLSLHALEQVCAETLGGPDPAALAETLFEATHGNPMLVRAVLDEAATGPGSPDGPGSPTEPGHHADPTSLASPPSPAIPAGTSLDRLSEHAPRSLVRWVVRKLRSLPDPSFELAQTVALLGRVTDPRIVEDIACLSPAGAEKALAALIDAEILVDGPVLRFAQPLIRMAVQHSTPLLTRGRLHARAARALAAVGAPPEQVAGHLLKAPPQGDRRAVRSLLDAAASATGRCEPDAVRYLRRALREPPAGHDLPAVLSRLGAAELSVDHEEAAVHLREALEHTTDPDARSAVARDLAWALALGSRFEEAVTVLADTIVELDEADAVAHLDDALSCIARLSPGARDLRRHHLTGIRRHLDRIRERATGPSTDGFVGDALLDLLRNGTDAAQVADLAADTLRRAEPAAEHGVGWGAALTAAWSLVVCDRLPEARRAARALGDASRRRGVNLFHLDQCLQAYVELQLGQVSAAAQLAAGALEAGEPEGSPSAVQPVAVAALVEALIEQGDLEPAGAALSARELLDAEGDTFAHLFLLRARGRLRLELGHPGEGLADLLKGRRLDAELGLAAEAVGAWAPVITALHASGRAEDARALGEEELARAHAFGAARPLAVVLRTLAPVVPADRGLRLLEEAVDVLDGSSALLERAHTLYTYGSVLLRAGKTSAAREQLHLAAELAGDCEAYAVHRRACEELRSLDAPPRGPGRRKRSPSALTPAERRVADLAARGLSNRDIAQALFVTVKTVEWHLTQAYRKLRVTSRENLPRALDAATPEGS</sequence>
<dbReference type="SUPFAM" id="SSF52540">
    <property type="entry name" value="P-loop containing nucleoside triphosphate hydrolases"/>
    <property type="match status" value="1"/>
</dbReference>
<dbReference type="Proteomes" id="UP001142374">
    <property type="component" value="Unassembled WGS sequence"/>
</dbReference>
<dbReference type="Pfam" id="PF13191">
    <property type="entry name" value="AAA_16"/>
    <property type="match status" value="1"/>
</dbReference>
<feature type="region of interest" description="Disordered" evidence="3">
    <location>
        <begin position="249"/>
        <end position="290"/>
    </location>
</feature>
<feature type="domain" description="HTH luxR-type" evidence="4">
    <location>
        <begin position="908"/>
        <end position="973"/>
    </location>
</feature>
<proteinExistence type="predicted"/>
<feature type="compositionally biased region" description="Low complexity" evidence="3">
    <location>
        <begin position="251"/>
        <end position="264"/>
    </location>
</feature>
<evidence type="ECO:0000256" key="3">
    <source>
        <dbReference type="SAM" id="MobiDB-lite"/>
    </source>
</evidence>
<accession>A0A9X2LGZ6</accession>
<dbReference type="CDD" id="cd06170">
    <property type="entry name" value="LuxR_C_like"/>
    <property type="match status" value="1"/>
</dbReference>
<dbReference type="InterPro" id="IPR000792">
    <property type="entry name" value="Tscrpt_reg_LuxR_C"/>
</dbReference>
<feature type="compositionally biased region" description="Low complexity" evidence="3">
    <location>
        <begin position="271"/>
        <end position="287"/>
    </location>
</feature>
<protein>
    <submittedName>
        <fullName evidence="5">AAA family ATPase</fullName>
    </submittedName>
</protein>
<keyword evidence="6" id="KW-1185">Reference proteome</keyword>